<reference evidence="1 2" key="1">
    <citation type="submission" date="2019-03" db="EMBL/GenBank/DDBJ databases">
        <title>Complete genome sequence of Paenisporosarcina antarctica CGMCC 1.6503T.</title>
        <authorList>
            <person name="Rong J.-C."/>
            <person name="Chi N.-Y."/>
            <person name="Zhang Q.-F."/>
        </authorList>
    </citation>
    <scope>NUCLEOTIDE SEQUENCE [LARGE SCALE GENOMIC DNA]</scope>
    <source>
        <strain evidence="1 2">CGMCC 1.6503</strain>
        <plasmid evidence="1 2">unnamed</plasmid>
    </source>
</reference>
<dbReference type="OrthoDB" id="2455914at2"/>
<name>A0A4P7A3H2_9BACL</name>
<proteinExistence type="predicted"/>
<protein>
    <submittedName>
        <fullName evidence="1">Uncharacterized protein</fullName>
    </submittedName>
</protein>
<dbReference type="Proteomes" id="UP000294292">
    <property type="component" value="Plasmid unnamed"/>
</dbReference>
<dbReference type="RefSeq" id="WP_134211903.1">
    <property type="nucleotide sequence ID" value="NZ_CP038016.1"/>
</dbReference>
<gene>
    <name evidence="1" type="ORF">E2636_18745</name>
</gene>
<keyword evidence="1" id="KW-0614">Plasmid</keyword>
<evidence type="ECO:0000313" key="2">
    <source>
        <dbReference type="Proteomes" id="UP000294292"/>
    </source>
</evidence>
<sequence length="113" mass="13037">MKKNERVSIMMPPEFENTMENLMTIFSSTQDLGITVAGEDMYPTSKHPILRLFLIEKFDLGWAFKDELQAFTFLNYDAAQSFLKRLPDMSAFEMLLMMNAQEDSSESEVGYLS</sequence>
<accession>A0A4P7A3H2</accession>
<dbReference type="EMBL" id="CP038016">
    <property type="protein sequence ID" value="QBP43194.1"/>
    <property type="molecule type" value="Genomic_DNA"/>
</dbReference>
<dbReference type="KEGG" id="panc:E2636_18745"/>
<evidence type="ECO:0000313" key="1">
    <source>
        <dbReference type="EMBL" id="QBP43194.1"/>
    </source>
</evidence>
<keyword evidence="2" id="KW-1185">Reference proteome</keyword>
<dbReference type="GeneID" id="39472593"/>
<dbReference type="AlphaFoldDB" id="A0A4P7A3H2"/>
<geneLocation type="plasmid" evidence="1 2">
    <name>unnamed</name>
</geneLocation>
<organism evidence="1 2">
    <name type="scientific">Paenisporosarcina antarctica</name>
    <dbReference type="NCBI Taxonomy" id="417367"/>
    <lineage>
        <taxon>Bacteria</taxon>
        <taxon>Bacillati</taxon>
        <taxon>Bacillota</taxon>
        <taxon>Bacilli</taxon>
        <taxon>Bacillales</taxon>
        <taxon>Caryophanaceae</taxon>
        <taxon>Paenisporosarcina</taxon>
    </lineage>
</organism>